<dbReference type="RefSeq" id="WP_015443643.1">
    <property type="nucleotide sequence ID" value="NC_020520.1"/>
</dbReference>
<dbReference type="InterPro" id="IPR021139">
    <property type="entry name" value="NYN"/>
</dbReference>
<dbReference type="Pfam" id="PF01936">
    <property type="entry name" value="NYN"/>
    <property type="match status" value="1"/>
</dbReference>
<dbReference type="KEGG" id="aym:YM304_40820"/>
<feature type="domain" description="NYN" evidence="1">
    <location>
        <begin position="7"/>
        <end position="173"/>
    </location>
</feature>
<dbReference type="AlphaFoldDB" id="A0A6C7EKC0"/>
<dbReference type="CDD" id="cd18722">
    <property type="entry name" value="PIN_NicB-like"/>
    <property type="match status" value="1"/>
</dbReference>
<dbReference type="PANTHER" id="PTHR35458:SF8">
    <property type="entry name" value="SLR0650 PROTEIN"/>
    <property type="match status" value="1"/>
</dbReference>
<name>A0A6C7EKC0_ILUCY</name>
<dbReference type="Gene3D" id="3.40.50.1010">
    <property type="entry name" value="5'-nuclease"/>
    <property type="match status" value="1"/>
</dbReference>
<sequence>METTKRRTTVYIDGFNAYNGMKAAGLRNCRWLDWVAYVSGLVGDDVLTVRYFTAVVNSPLDARERQSHYLRALRANGGLDIIEGSFMARSMKCPDCGHSWKRPKEQFTDVNIAIAMTHDAREGSLDRAMLISGDSDLVPAVRYVQDLGIEVVNVAPPRRKGDELASACDGLLHMDDVAMRKAQLPNPVMESFRGGRKQRPLHAPEGWT</sequence>
<evidence type="ECO:0000313" key="3">
    <source>
        <dbReference type="Proteomes" id="UP000011863"/>
    </source>
</evidence>
<evidence type="ECO:0000259" key="1">
    <source>
        <dbReference type="Pfam" id="PF01936"/>
    </source>
</evidence>
<dbReference type="GO" id="GO:0004540">
    <property type="term" value="F:RNA nuclease activity"/>
    <property type="evidence" value="ECO:0007669"/>
    <property type="project" value="InterPro"/>
</dbReference>
<dbReference type="PANTHER" id="PTHR35458">
    <property type="entry name" value="SLR0755 PROTEIN"/>
    <property type="match status" value="1"/>
</dbReference>
<dbReference type="EMBL" id="AP012057">
    <property type="protein sequence ID" value="BAN04396.1"/>
    <property type="molecule type" value="Genomic_DNA"/>
</dbReference>
<dbReference type="InterPro" id="IPR047140">
    <property type="entry name" value="LabA"/>
</dbReference>
<proteinExistence type="predicted"/>
<accession>A0A6C7EKC0</accession>
<dbReference type="Proteomes" id="UP000011863">
    <property type="component" value="Chromosome"/>
</dbReference>
<reference evidence="2 3" key="1">
    <citation type="journal article" date="2013" name="Int. J. Syst. Evol. Microbiol.">
        <title>Ilumatobacter nonamiense sp. nov. and Ilumatobacter coccineum sp. nov., isolated from seashore sand.</title>
        <authorList>
            <person name="Matsumoto A."/>
            <person name="Kasai H."/>
            <person name="Matsuo Y."/>
            <person name="Shizuri Y."/>
            <person name="Ichikawa N."/>
            <person name="Fujita N."/>
            <person name="Omura S."/>
            <person name="Takahashi Y."/>
        </authorList>
    </citation>
    <scope>NUCLEOTIDE SEQUENCE [LARGE SCALE GENOMIC DNA]</scope>
    <source>
        <strain evidence="3">NBRC 103263 / KCTC 29153 / YM16-304</strain>
    </source>
</reference>
<evidence type="ECO:0000313" key="2">
    <source>
        <dbReference type="EMBL" id="BAN04396.1"/>
    </source>
</evidence>
<keyword evidence="3" id="KW-1185">Reference proteome</keyword>
<dbReference type="OrthoDB" id="9809421at2"/>
<protein>
    <recommendedName>
        <fullName evidence="1">NYN domain-containing protein</fullName>
    </recommendedName>
</protein>
<gene>
    <name evidence="2" type="ORF">YM304_40820</name>
</gene>
<organism evidence="2 3">
    <name type="scientific">Ilumatobacter coccineus (strain NBRC 103263 / KCTC 29153 / YM16-304)</name>
    <dbReference type="NCBI Taxonomy" id="1313172"/>
    <lineage>
        <taxon>Bacteria</taxon>
        <taxon>Bacillati</taxon>
        <taxon>Actinomycetota</taxon>
        <taxon>Acidimicrobiia</taxon>
        <taxon>Acidimicrobiales</taxon>
        <taxon>Ilumatobacteraceae</taxon>
        <taxon>Ilumatobacter</taxon>
    </lineage>
</organism>